<dbReference type="InterPro" id="IPR006336">
    <property type="entry name" value="GCS2"/>
</dbReference>
<dbReference type="RefSeq" id="WP_136535591.1">
    <property type="nucleotide sequence ID" value="NZ_STGY01000060.1"/>
</dbReference>
<dbReference type="Pfam" id="PF04107">
    <property type="entry name" value="GCS2"/>
    <property type="match status" value="1"/>
</dbReference>
<protein>
    <submittedName>
        <fullName evidence="2">Glutamate--cysteine ligase</fullName>
    </submittedName>
</protein>
<dbReference type="PIRSF" id="PIRSF012666">
    <property type="entry name" value="UCP012666"/>
    <property type="match status" value="1"/>
</dbReference>
<evidence type="ECO:0000313" key="2">
    <source>
        <dbReference type="EMBL" id="THV40077.1"/>
    </source>
</evidence>
<dbReference type="AlphaFoldDB" id="A0A4S8Q6T0"/>
<dbReference type="SUPFAM" id="SSF55931">
    <property type="entry name" value="Glutamine synthetase/guanido kinase"/>
    <property type="match status" value="1"/>
</dbReference>
<comment type="caution">
    <text evidence="2">The sequence shown here is derived from an EMBL/GenBank/DDBJ whole genome shotgun (WGS) entry which is preliminary data.</text>
</comment>
<dbReference type="PANTHER" id="PTHR36510:SF3">
    <property type="entry name" value="CONSERVED PROTEIN"/>
    <property type="match status" value="1"/>
</dbReference>
<keyword evidence="3" id="KW-1185">Reference proteome</keyword>
<dbReference type="OrthoDB" id="240589at2"/>
<dbReference type="InterPro" id="IPR050141">
    <property type="entry name" value="GCL_type2/YbdK_subfam"/>
</dbReference>
<comment type="catalytic activity">
    <reaction evidence="1">
        <text>L-cysteine + L-glutamate + ATP = gamma-L-glutamyl-L-cysteine + ADP + phosphate + H(+)</text>
        <dbReference type="Rhea" id="RHEA:13285"/>
        <dbReference type="ChEBI" id="CHEBI:15378"/>
        <dbReference type="ChEBI" id="CHEBI:29985"/>
        <dbReference type="ChEBI" id="CHEBI:30616"/>
        <dbReference type="ChEBI" id="CHEBI:35235"/>
        <dbReference type="ChEBI" id="CHEBI:43474"/>
        <dbReference type="ChEBI" id="CHEBI:58173"/>
        <dbReference type="ChEBI" id="CHEBI:456216"/>
        <dbReference type="EC" id="6.3.2.2"/>
    </reaction>
</comment>
<keyword evidence="2" id="KW-0436">Ligase</keyword>
<dbReference type="EMBL" id="STGY01000060">
    <property type="protein sequence ID" value="THV40077.1"/>
    <property type="molecule type" value="Genomic_DNA"/>
</dbReference>
<reference evidence="2 3" key="2">
    <citation type="submission" date="2019-05" db="EMBL/GenBank/DDBJ databases">
        <title>Glycomyces buryatensis sp. nov.</title>
        <authorList>
            <person name="Nikitina E."/>
        </authorList>
    </citation>
    <scope>NUCLEOTIDE SEQUENCE [LARGE SCALE GENOMIC DNA]</scope>
    <source>
        <strain evidence="2 3">18</strain>
    </source>
</reference>
<dbReference type="InterPro" id="IPR016602">
    <property type="entry name" value="UCP012666"/>
</dbReference>
<dbReference type="PANTHER" id="PTHR36510">
    <property type="entry name" value="GLUTAMATE--CYSTEINE LIGASE 2-RELATED"/>
    <property type="match status" value="1"/>
</dbReference>
<accession>A0A4S8Q6T0</accession>
<gene>
    <name evidence="2" type="ORF">FAB82_16245</name>
</gene>
<dbReference type="Gene3D" id="3.30.590.20">
    <property type="match status" value="1"/>
</dbReference>
<organism evidence="2 3">
    <name type="scientific">Glycomyces buryatensis</name>
    <dbReference type="NCBI Taxonomy" id="2570927"/>
    <lineage>
        <taxon>Bacteria</taxon>
        <taxon>Bacillati</taxon>
        <taxon>Actinomycetota</taxon>
        <taxon>Actinomycetes</taxon>
        <taxon>Glycomycetales</taxon>
        <taxon>Glycomycetaceae</taxon>
        <taxon>Glycomyces</taxon>
    </lineage>
</organism>
<sequence>MGDEVSGSALAHWDYPAYRAKLQAGRTALARLLDEHRLDAERPLTGVELELDLLEPKGEPAFANDTVLQYLHTTGDDDALYSAQHELGAFNIELNLPPRLLDGAGLSWYESDLAAILAEVREAADKAGVRACPIGTMPTFFTERVGIEALSGARRYRVLNEQIMASRGEDVHIDIQGAESIRFSCASIAPESANTSVQFHLQVSPEMFARYWNTAQALAGIQVAMGANSPYLFGRQLWAETRVVLFEQGTDTRDATQRANGRLPRAWFGNRWIDCVLDLFDENYKHFAPLLPLCDDEDPLAVAASGGVPELRELRIHNGTIYRWNRPVYDVQGGRPHLRVENRVLPAGPTPVDICANMALFYGLMAHFGRVGEPLSERLDFAQATANFQAAARHGIQADQHWPGRGLVSARKLVMEELLPLAAEGLASMGVARPDTDRYLDVIEQRCRRGVNGASWQVARVQVGEHRDRLERFDALRAMVLDYAAQSADGRPVHDWEV</sequence>
<evidence type="ECO:0000313" key="3">
    <source>
        <dbReference type="Proteomes" id="UP000308760"/>
    </source>
</evidence>
<dbReference type="Proteomes" id="UP000308760">
    <property type="component" value="Unassembled WGS sequence"/>
</dbReference>
<dbReference type="GO" id="GO:0016879">
    <property type="term" value="F:ligase activity, forming carbon-nitrogen bonds"/>
    <property type="evidence" value="ECO:0007669"/>
    <property type="project" value="TreeGrafter"/>
</dbReference>
<reference evidence="3" key="1">
    <citation type="submission" date="2019-04" db="EMBL/GenBank/DDBJ databases">
        <title>Nocardioides xinjiangensis sp. nov.</title>
        <authorList>
            <person name="Liu S."/>
        </authorList>
    </citation>
    <scope>NUCLEOTIDE SEQUENCE [LARGE SCALE GENOMIC DNA]</scope>
    <source>
        <strain evidence="3">18</strain>
    </source>
</reference>
<evidence type="ECO:0000256" key="1">
    <source>
        <dbReference type="ARBA" id="ARBA00048819"/>
    </source>
</evidence>
<proteinExistence type="predicted"/>
<dbReference type="InterPro" id="IPR014746">
    <property type="entry name" value="Gln_synth/guanido_kin_cat_dom"/>
</dbReference>
<name>A0A4S8Q6T0_9ACTN</name>